<dbReference type="PROSITE" id="PS00153">
    <property type="entry name" value="ATPASE_GAMMA"/>
    <property type="match status" value="1"/>
</dbReference>
<evidence type="ECO:0000256" key="3">
    <source>
        <dbReference type="ARBA" id="ARBA00007681"/>
    </source>
</evidence>
<dbReference type="GO" id="GO:0046933">
    <property type="term" value="F:proton-transporting ATP synthase activity, rotational mechanism"/>
    <property type="evidence" value="ECO:0007669"/>
    <property type="project" value="UniProtKB-UniRule"/>
</dbReference>
<reference evidence="11 12" key="2">
    <citation type="submission" date="2012-02" db="EMBL/GenBank/DDBJ databases">
        <title>Improved High-Quality Draft sequence of Eubacterium cellulosolvens 6.</title>
        <authorList>
            <consortium name="US DOE Joint Genome Institute"/>
            <person name="Lucas S."/>
            <person name="Han J."/>
            <person name="Lapidus A."/>
            <person name="Cheng J.-F."/>
            <person name="Goodwin L."/>
            <person name="Pitluck S."/>
            <person name="Peters L."/>
            <person name="Mikhailova N."/>
            <person name="Gu W."/>
            <person name="Detter J.C."/>
            <person name="Han C."/>
            <person name="Tapia R."/>
            <person name="Land M."/>
            <person name="Hauser L."/>
            <person name="Kyrpides N."/>
            <person name="Ivanova N."/>
            <person name="Pagani I."/>
            <person name="Johnson E."/>
            <person name="Mukhopadhyay B."/>
            <person name="Anderson I."/>
            <person name="Woyke T."/>
        </authorList>
    </citation>
    <scope>NUCLEOTIDE SEQUENCE [LARGE SCALE GENOMIC DNA]</scope>
    <source>
        <strain evidence="11 12">6</strain>
    </source>
</reference>
<dbReference type="CDD" id="cd12151">
    <property type="entry name" value="F1-ATPase_gamma"/>
    <property type="match status" value="1"/>
</dbReference>
<dbReference type="InterPro" id="IPR000131">
    <property type="entry name" value="ATP_synth_F1_gsu"/>
</dbReference>
<name>I5ARM6_EUBC6</name>
<dbReference type="InterPro" id="IPR023632">
    <property type="entry name" value="ATP_synth_F1_gsu_CS"/>
</dbReference>
<accession>I5ARM6</accession>
<comment type="similarity">
    <text evidence="3 10">Belongs to the ATPase gamma chain family.</text>
</comment>
<evidence type="ECO:0000313" key="12">
    <source>
        <dbReference type="Proteomes" id="UP000005753"/>
    </source>
</evidence>
<protein>
    <recommendedName>
        <fullName evidence="10">ATP synthase gamma chain</fullName>
    </recommendedName>
    <alternativeName>
        <fullName evidence="10">ATP synthase F1 sector gamma subunit</fullName>
    </alternativeName>
    <alternativeName>
        <fullName evidence="10">F-ATPase gamma subunit</fullName>
    </alternativeName>
</protein>
<keyword evidence="10" id="KW-1003">Cell membrane</keyword>
<keyword evidence="9 10" id="KW-0066">ATP synthesis</keyword>
<dbReference type="EMBL" id="CM001487">
    <property type="protein sequence ID" value="EIM56449.1"/>
    <property type="molecule type" value="Genomic_DNA"/>
</dbReference>
<evidence type="ECO:0000256" key="7">
    <source>
        <dbReference type="ARBA" id="ARBA00023136"/>
    </source>
</evidence>
<keyword evidence="5 10" id="KW-0375">Hydrogen ion transport</keyword>
<comment type="subcellular location">
    <subcellularLocation>
        <location evidence="10">Cell membrane</location>
        <topology evidence="10">Peripheral membrane protein</topology>
    </subcellularLocation>
    <subcellularLocation>
        <location evidence="2">Membrane</location>
        <topology evidence="2">Peripheral membrane protein</topology>
    </subcellularLocation>
</comment>
<reference evidence="11 12" key="1">
    <citation type="submission" date="2010-08" db="EMBL/GenBank/DDBJ databases">
        <authorList>
            <consortium name="US DOE Joint Genome Institute (JGI-PGF)"/>
            <person name="Lucas S."/>
            <person name="Copeland A."/>
            <person name="Lapidus A."/>
            <person name="Cheng J.-F."/>
            <person name="Bruce D."/>
            <person name="Goodwin L."/>
            <person name="Pitluck S."/>
            <person name="Land M.L."/>
            <person name="Hauser L."/>
            <person name="Chang Y.-J."/>
            <person name="Anderson I.J."/>
            <person name="Johnson E."/>
            <person name="Mulhopadhyay B."/>
            <person name="Kyrpides N."/>
            <person name="Woyke T.J."/>
        </authorList>
    </citation>
    <scope>NUCLEOTIDE SEQUENCE [LARGE SCALE GENOMIC DNA]</scope>
    <source>
        <strain evidence="11 12">6</strain>
    </source>
</reference>
<keyword evidence="8 10" id="KW-0139">CF(1)</keyword>
<evidence type="ECO:0000256" key="1">
    <source>
        <dbReference type="ARBA" id="ARBA00003456"/>
    </source>
</evidence>
<evidence type="ECO:0000313" key="11">
    <source>
        <dbReference type="EMBL" id="EIM56449.1"/>
    </source>
</evidence>
<dbReference type="eggNOG" id="COG0224">
    <property type="taxonomic scope" value="Bacteria"/>
</dbReference>
<dbReference type="PANTHER" id="PTHR11693">
    <property type="entry name" value="ATP SYNTHASE GAMMA CHAIN"/>
    <property type="match status" value="1"/>
</dbReference>
<dbReference type="GO" id="GO:0045259">
    <property type="term" value="C:proton-transporting ATP synthase complex"/>
    <property type="evidence" value="ECO:0007669"/>
    <property type="project" value="UniProtKB-KW"/>
</dbReference>
<dbReference type="Gene3D" id="1.10.287.80">
    <property type="entry name" value="ATP synthase, gamma subunit, helix hairpin domain"/>
    <property type="match status" value="1"/>
</dbReference>
<dbReference type="SUPFAM" id="SSF52943">
    <property type="entry name" value="ATP synthase (F1-ATPase), gamma subunit"/>
    <property type="match status" value="1"/>
</dbReference>
<dbReference type="InterPro" id="IPR035968">
    <property type="entry name" value="ATP_synth_F1_ATPase_gsu"/>
</dbReference>
<dbReference type="Proteomes" id="UP000005753">
    <property type="component" value="Chromosome"/>
</dbReference>
<dbReference type="STRING" id="633697.EubceDRAFT1_0610"/>
<dbReference type="OrthoDB" id="9812769at2"/>
<evidence type="ECO:0000256" key="8">
    <source>
        <dbReference type="ARBA" id="ARBA00023196"/>
    </source>
</evidence>
<dbReference type="HAMAP" id="MF_00815">
    <property type="entry name" value="ATP_synth_gamma_bact"/>
    <property type="match status" value="1"/>
</dbReference>
<dbReference type="PRINTS" id="PR00126">
    <property type="entry name" value="ATPASEGAMMA"/>
</dbReference>
<dbReference type="Pfam" id="PF00231">
    <property type="entry name" value="ATP-synt"/>
    <property type="match status" value="1"/>
</dbReference>
<evidence type="ECO:0000256" key="10">
    <source>
        <dbReference type="HAMAP-Rule" id="MF_00815"/>
    </source>
</evidence>
<evidence type="ECO:0000256" key="2">
    <source>
        <dbReference type="ARBA" id="ARBA00004170"/>
    </source>
</evidence>
<organism evidence="11 12">
    <name type="scientific">Eubacterium cellulosolvens (strain ATCC 43171 / JCM 9499 / 6)</name>
    <name type="common">Cillobacterium cellulosolvens</name>
    <dbReference type="NCBI Taxonomy" id="633697"/>
    <lineage>
        <taxon>Bacteria</taxon>
        <taxon>Bacillati</taxon>
        <taxon>Bacillota</taxon>
        <taxon>Clostridia</taxon>
        <taxon>Eubacteriales</taxon>
        <taxon>Eubacteriaceae</taxon>
        <taxon>Eubacterium</taxon>
    </lineage>
</organism>
<dbReference type="GO" id="GO:0042777">
    <property type="term" value="P:proton motive force-driven plasma membrane ATP synthesis"/>
    <property type="evidence" value="ECO:0007669"/>
    <property type="project" value="UniProtKB-UniRule"/>
</dbReference>
<gene>
    <name evidence="10" type="primary">atpG</name>
    <name evidence="11" type="ORF">EubceDRAFT1_0610</name>
</gene>
<evidence type="ECO:0000256" key="6">
    <source>
        <dbReference type="ARBA" id="ARBA00023065"/>
    </source>
</evidence>
<comment type="subunit">
    <text evidence="10">F-type ATPases have 2 components, CF(1) - the catalytic core - and CF(0) - the membrane proton channel. CF(1) has five subunits: alpha(3), beta(3), gamma(1), delta(1), epsilon(1). CF(0) has three main subunits: a, b and c.</text>
</comment>
<dbReference type="Gene3D" id="3.40.1380.10">
    <property type="match status" value="1"/>
</dbReference>
<dbReference type="AlphaFoldDB" id="I5ARM6"/>
<sequence>MASTREIRDRINSIKSTMKITSAMYMISSTKMNNARKALASTEPYFFALQAMFTRVIRHLPEGFHHPYLDKRETDDPEGLRRAFICVTADKGLAGAYNHNVLKMAMEGIRPDANDKLFVVGEVGRQYFHNHNVNVDGEFNYTAQKPTQARARQIASTMLDLFTKNEIDEVYIIYTEMKNSMESETVVRQLLPLIRLHGDAFSQQIYQLSGGMRETFKLEPNPTELLNNIIPPWITGYIYSALVESYCAEHSARMQAMDAANKNGTELLSELSIQFNRERQARITQEITEVAAGAKARKLQQSRKES</sequence>
<proteinExistence type="inferred from homology"/>
<evidence type="ECO:0000256" key="5">
    <source>
        <dbReference type="ARBA" id="ARBA00022781"/>
    </source>
</evidence>
<keyword evidence="7 10" id="KW-0472">Membrane</keyword>
<evidence type="ECO:0000256" key="9">
    <source>
        <dbReference type="ARBA" id="ARBA00023310"/>
    </source>
</evidence>
<keyword evidence="12" id="KW-1185">Reference proteome</keyword>
<dbReference type="NCBIfam" id="TIGR01146">
    <property type="entry name" value="ATPsyn_F1gamma"/>
    <property type="match status" value="1"/>
</dbReference>
<keyword evidence="6 10" id="KW-0406">Ion transport</keyword>
<dbReference type="GO" id="GO:0005886">
    <property type="term" value="C:plasma membrane"/>
    <property type="evidence" value="ECO:0007669"/>
    <property type="project" value="UniProtKB-SubCell"/>
</dbReference>
<keyword evidence="4 10" id="KW-0813">Transport</keyword>
<dbReference type="HOGENOM" id="CLU_050669_0_1_9"/>
<evidence type="ECO:0000256" key="4">
    <source>
        <dbReference type="ARBA" id="ARBA00022448"/>
    </source>
</evidence>
<dbReference type="PANTHER" id="PTHR11693:SF22">
    <property type="entry name" value="ATP SYNTHASE SUBUNIT GAMMA, MITOCHONDRIAL"/>
    <property type="match status" value="1"/>
</dbReference>
<dbReference type="GO" id="GO:0005524">
    <property type="term" value="F:ATP binding"/>
    <property type="evidence" value="ECO:0007669"/>
    <property type="project" value="UniProtKB-UniRule"/>
</dbReference>
<comment type="function">
    <text evidence="1 10">Produces ATP from ADP in the presence of a proton gradient across the membrane. The gamma chain is believed to be important in regulating ATPase activity and the flow of protons through the CF(0) complex.</text>
</comment>